<dbReference type="GeneID" id="54292373"/>
<protein>
    <submittedName>
        <fullName evidence="2">Uncharacterized protein</fullName>
    </submittedName>
</protein>
<feature type="compositionally biased region" description="Pro residues" evidence="1">
    <location>
        <begin position="1"/>
        <end position="10"/>
    </location>
</feature>
<feature type="compositionally biased region" description="Polar residues" evidence="1">
    <location>
        <begin position="116"/>
        <end position="146"/>
    </location>
</feature>
<feature type="compositionally biased region" description="Polar residues" evidence="1">
    <location>
        <begin position="233"/>
        <end position="245"/>
    </location>
</feature>
<dbReference type="OrthoDB" id="5367052at2759"/>
<feature type="compositionally biased region" description="Polar residues" evidence="1">
    <location>
        <begin position="154"/>
        <end position="177"/>
    </location>
</feature>
<gene>
    <name evidence="2" type="ORF">K452DRAFT_100020</name>
</gene>
<accession>A0A6A6B310</accession>
<feature type="compositionally biased region" description="Low complexity" evidence="1">
    <location>
        <begin position="488"/>
        <end position="501"/>
    </location>
</feature>
<reference evidence="2" key="1">
    <citation type="journal article" date="2020" name="Stud. Mycol.">
        <title>101 Dothideomycetes genomes: a test case for predicting lifestyles and emergence of pathogens.</title>
        <authorList>
            <person name="Haridas S."/>
            <person name="Albert R."/>
            <person name="Binder M."/>
            <person name="Bloem J."/>
            <person name="Labutti K."/>
            <person name="Salamov A."/>
            <person name="Andreopoulos B."/>
            <person name="Baker S."/>
            <person name="Barry K."/>
            <person name="Bills G."/>
            <person name="Bluhm B."/>
            <person name="Cannon C."/>
            <person name="Castanera R."/>
            <person name="Culley D."/>
            <person name="Daum C."/>
            <person name="Ezra D."/>
            <person name="Gonzalez J."/>
            <person name="Henrissat B."/>
            <person name="Kuo A."/>
            <person name="Liang C."/>
            <person name="Lipzen A."/>
            <person name="Lutzoni F."/>
            <person name="Magnuson J."/>
            <person name="Mondo S."/>
            <person name="Nolan M."/>
            <person name="Ohm R."/>
            <person name="Pangilinan J."/>
            <person name="Park H.-J."/>
            <person name="Ramirez L."/>
            <person name="Alfaro M."/>
            <person name="Sun H."/>
            <person name="Tritt A."/>
            <person name="Yoshinaga Y."/>
            <person name="Zwiers L.-H."/>
            <person name="Turgeon B."/>
            <person name="Goodwin S."/>
            <person name="Spatafora J."/>
            <person name="Crous P."/>
            <person name="Grigoriev I."/>
        </authorList>
    </citation>
    <scope>NUCLEOTIDE SEQUENCE</scope>
    <source>
        <strain evidence="2">CBS 121167</strain>
    </source>
</reference>
<feature type="compositionally biased region" description="Polar residues" evidence="1">
    <location>
        <begin position="36"/>
        <end position="64"/>
    </location>
</feature>
<feature type="compositionally biased region" description="Low complexity" evidence="1">
    <location>
        <begin position="178"/>
        <end position="193"/>
    </location>
</feature>
<dbReference type="EMBL" id="ML995501">
    <property type="protein sequence ID" value="KAF2137635.1"/>
    <property type="molecule type" value="Genomic_DNA"/>
</dbReference>
<dbReference type="Proteomes" id="UP000799438">
    <property type="component" value="Unassembled WGS sequence"/>
</dbReference>
<sequence length="1230" mass="135219">MPTPPPPYTPNPSQGMAQSMSQAMQSSPQITAGPFANSQGLSPQVGLSTHSPLAITSTGTSPGFSSRLEHSWTGSGATAPNSTPPAAAPSFPPPPPRQGRDRSLSRTRMDKGHSVFSLSALTSRNRGNDQSSSSSAIDALHQQTTEALARAPAQPQQMAGPSQHSRVASTSQHQQPWSPESAVRPPASRRAASTGGIGMSQRDAQDSSPSSRAAWEPGMPLPPPPPGPPPSGARSQSMNRSSEISSRGPGTPLAAPAPRRPQHANTLGPIPPTPADWTEEDQIRATKSPYGKGLQINTRDTHNEDDVTAGPSHTGPFTAHPSSSNAGLGRTGAKRDTSARGIRERRSESRAARERLVETQSAVEPSNNPWARDMVAAPTRPANLILATPDGAISQRRKGRNTPTSGRSLTSSPAGQSSAKSNKSYGDLQTAESSRSTPRQEHNKIVMSPKSFAPTPPFSPGTDAFEKRFKAASVPPPKTLPTPPPHQLPSSSSSFSSFSPQERPVSHILHTPNDNVNMVVPLMPSRPASSAASKQTPKPTDQELFALASVERYRSFIDRESTAATDQERLELFADFIVHESRLRRDRYSAAFEAMASDILDLTRDMWRSYTSTGRRSATPNMSLDSLPERKDSTSSSHNSQVQPSPAASSASYNFRMGSESPVSSDASHGRSRGDSQPWQPCLSPIPSMAVSTVPDEEDSRGRSASRWWEGSADGSNGKDNRKLERSKRESKYMGVPKEAREYLQWDDNHSPSQGSGTPGPNNFPSYGPDEYPPEKVGWHEQTTPHAAVPMQFWQHSAPATPDPYKLDVSRLVTLPPPYPRHHPAVNNNHPELATIRANLRALQDPEEVKAIKEAYRERSNSLREKGIKGANDRRAELRGDIQDMIRAGEMTFADAAKAEAEFDVTEAQITRRRVQQDFDMYQKDVMTPVHAILAERVLKATASIERLRNSLFNDAQTSDPNQTQEEGDETPELLEKLTLLKWLFDCREQLHKDMFELEGERNELYKTVVLTPYILANNMDKVREAEDFFRHDKSDRTVAFSQQVLSRYEEFAYVIEQNVTRGVEDQLSAFWDIAPGLMAVVQKVPSDLEGFEILVPPQEYNENPSYHDFPLQYLMTLLAHAEKSAYQFIESQTNLLCLLHEVKTAVMMANSRLVETQRWLAGEDFASVEHEMQAIKRDEEARLTEDLKDKVGLVEGQWAEALGKGLAECKRRVEGFLVSSGGWDESLRE</sequence>
<name>A0A6A6B310_9PEZI</name>
<feature type="compositionally biased region" description="Polar residues" evidence="1">
    <location>
        <begin position="401"/>
        <end position="424"/>
    </location>
</feature>
<feature type="region of interest" description="Disordered" evidence="1">
    <location>
        <begin position="1"/>
        <end position="501"/>
    </location>
</feature>
<keyword evidence="3" id="KW-1185">Reference proteome</keyword>
<evidence type="ECO:0000313" key="2">
    <source>
        <dbReference type="EMBL" id="KAF2137635.1"/>
    </source>
</evidence>
<feature type="compositionally biased region" description="Polar residues" evidence="1">
    <location>
        <begin position="751"/>
        <end position="765"/>
    </location>
</feature>
<proteinExistence type="predicted"/>
<feature type="compositionally biased region" description="Pro residues" evidence="1">
    <location>
        <begin position="474"/>
        <end position="487"/>
    </location>
</feature>
<feature type="compositionally biased region" description="Low complexity" evidence="1">
    <location>
        <begin position="11"/>
        <end position="29"/>
    </location>
</feature>
<organism evidence="2 3">
    <name type="scientific">Aplosporella prunicola CBS 121167</name>
    <dbReference type="NCBI Taxonomy" id="1176127"/>
    <lineage>
        <taxon>Eukaryota</taxon>
        <taxon>Fungi</taxon>
        <taxon>Dikarya</taxon>
        <taxon>Ascomycota</taxon>
        <taxon>Pezizomycotina</taxon>
        <taxon>Dothideomycetes</taxon>
        <taxon>Dothideomycetes incertae sedis</taxon>
        <taxon>Botryosphaeriales</taxon>
        <taxon>Aplosporellaceae</taxon>
        <taxon>Aplosporella</taxon>
    </lineage>
</organism>
<feature type="region of interest" description="Disordered" evidence="1">
    <location>
        <begin position="612"/>
        <end position="775"/>
    </location>
</feature>
<feature type="compositionally biased region" description="Basic and acidic residues" evidence="1">
    <location>
        <begin position="98"/>
        <end position="113"/>
    </location>
</feature>
<evidence type="ECO:0000313" key="3">
    <source>
        <dbReference type="Proteomes" id="UP000799438"/>
    </source>
</evidence>
<dbReference type="AlphaFoldDB" id="A0A6A6B310"/>
<feature type="compositionally biased region" description="Polar residues" evidence="1">
    <location>
        <begin position="634"/>
        <end position="643"/>
    </location>
</feature>
<feature type="compositionally biased region" description="Pro residues" evidence="1">
    <location>
        <begin position="82"/>
        <end position="97"/>
    </location>
</feature>
<evidence type="ECO:0000256" key="1">
    <source>
        <dbReference type="SAM" id="MobiDB-lite"/>
    </source>
</evidence>
<feature type="compositionally biased region" description="Polar residues" evidence="1">
    <location>
        <begin position="358"/>
        <end position="369"/>
    </location>
</feature>
<feature type="compositionally biased region" description="Pro residues" evidence="1">
    <location>
        <begin position="219"/>
        <end position="231"/>
    </location>
</feature>
<dbReference type="RefSeq" id="XP_033393350.1">
    <property type="nucleotide sequence ID" value="XM_033534883.1"/>
</dbReference>
<feature type="region of interest" description="Disordered" evidence="1">
    <location>
        <begin position="952"/>
        <end position="971"/>
    </location>
</feature>
<feature type="compositionally biased region" description="Basic and acidic residues" evidence="1">
    <location>
        <begin position="717"/>
        <end position="750"/>
    </location>
</feature>
<feature type="compositionally biased region" description="Basic and acidic residues" evidence="1">
    <location>
        <begin position="333"/>
        <end position="357"/>
    </location>
</feature>
<feature type="compositionally biased region" description="Polar residues" evidence="1">
    <location>
        <begin position="612"/>
        <end position="624"/>
    </location>
</feature>
<feature type="compositionally biased region" description="Polar residues" evidence="1">
    <location>
        <begin position="952"/>
        <end position="965"/>
    </location>
</feature>